<evidence type="ECO:0000259" key="7">
    <source>
        <dbReference type="PROSITE" id="PS51383"/>
    </source>
</evidence>
<dbReference type="Proteomes" id="UP000181860">
    <property type="component" value="Unassembled WGS sequence"/>
</dbReference>
<name>A0AAX3UGD0_9LACO</name>
<keyword evidence="1 6" id="KW-0547">Nucleotide-binding</keyword>
<dbReference type="EC" id="4.2.1.136" evidence="6"/>
<dbReference type="EMBL" id="CP123735">
    <property type="protein sequence ID" value="WGO86760.1"/>
    <property type="molecule type" value="Genomic_DNA"/>
</dbReference>
<keyword evidence="3 6" id="KW-0521">NADP</keyword>
<comment type="subunit">
    <text evidence="6">Homotetramer.</text>
</comment>
<comment type="similarity">
    <text evidence="6">Belongs to the NnrD/CARKD family.</text>
</comment>
<evidence type="ECO:0000313" key="10">
    <source>
        <dbReference type="Proteomes" id="UP000181860"/>
    </source>
</evidence>
<dbReference type="InterPro" id="IPR029056">
    <property type="entry name" value="Ribokinase-like"/>
</dbReference>
<dbReference type="GeneID" id="72686426"/>
<sequence length="282" mass="30410">MTEITEDLLKKVIVKRKSDSYKGKYGRILLIGGSENYGGAIIMSTEGAVNAGAGLVATATHPMNLTALHARLPEAMFLDWHDAQLADLIKKMDVIVCGPGLGMSDLAKQIMVILRRCCSEKQTVVLDASALDLISEDKTLLPANAGHLVLTPHQMEWQRLSQIRIPFQTDSANIAALNQLIPDSNAMLVLKSNHTHVYDGTGQIFVNPIGNPGMATGGMGDTLAGIIGGFVAQFGPSTETVLAAVYMHSLAGDLLYQDHYVVRPTEIAKVLPKLMKKYSELS</sequence>
<proteinExistence type="inferred from homology"/>
<feature type="binding site" evidence="6">
    <location>
        <position position="220"/>
    </location>
    <ligand>
        <name>AMP</name>
        <dbReference type="ChEBI" id="CHEBI:456215"/>
    </ligand>
</feature>
<feature type="binding site" evidence="6">
    <location>
        <position position="100"/>
    </location>
    <ligand>
        <name>(6S)-NADPHX</name>
        <dbReference type="ChEBI" id="CHEBI:64076"/>
    </ligand>
</feature>
<dbReference type="SUPFAM" id="SSF53613">
    <property type="entry name" value="Ribokinase-like"/>
    <property type="match status" value="1"/>
</dbReference>
<keyword evidence="8" id="KW-0418">Kinase</keyword>
<dbReference type="PROSITE" id="PS51383">
    <property type="entry name" value="YJEF_C_3"/>
    <property type="match status" value="1"/>
</dbReference>
<reference evidence="9" key="3">
    <citation type="submission" date="2023-04" db="EMBL/GenBank/DDBJ databases">
        <authorList>
            <person name="Wang Y."/>
        </authorList>
    </citation>
    <scope>NUCLEOTIDE SEQUENCE</scope>
    <source>
        <strain evidence="9">ZW18</strain>
    </source>
</reference>
<evidence type="ECO:0000256" key="3">
    <source>
        <dbReference type="ARBA" id="ARBA00022857"/>
    </source>
</evidence>
<dbReference type="GO" id="GO:0046496">
    <property type="term" value="P:nicotinamide nucleotide metabolic process"/>
    <property type="evidence" value="ECO:0007669"/>
    <property type="project" value="UniProtKB-UniRule"/>
</dbReference>
<comment type="catalytic activity">
    <reaction evidence="6">
        <text>(6S)-NADHX + ADP = AMP + phosphate + NADH + H(+)</text>
        <dbReference type="Rhea" id="RHEA:32223"/>
        <dbReference type="ChEBI" id="CHEBI:15378"/>
        <dbReference type="ChEBI" id="CHEBI:43474"/>
        <dbReference type="ChEBI" id="CHEBI:57945"/>
        <dbReference type="ChEBI" id="CHEBI:64074"/>
        <dbReference type="ChEBI" id="CHEBI:456215"/>
        <dbReference type="ChEBI" id="CHEBI:456216"/>
        <dbReference type="EC" id="4.2.1.136"/>
    </reaction>
</comment>
<keyword evidence="4 6" id="KW-0520">NAD</keyword>
<feature type="domain" description="YjeF C-terminal" evidence="7">
    <location>
        <begin position="5"/>
        <end position="278"/>
    </location>
</feature>
<evidence type="ECO:0000313" key="8">
    <source>
        <dbReference type="EMBL" id="SDA50500.1"/>
    </source>
</evidence>
<evidence type="ECO:0000313" key="9">
    <source>
        <dbReference type="EMBL" id="WGO86760.1"/>
    </source>
</evidence>
<evidence type="ECO:0000256" key="2">
    <source>
        <dbReference type="ARBA" id="ARBA00022840"/>
    </source>
</evidence>
<dbReference type="HAMAP" id="MF_01965">
    <property type="entry name" value="NADHX_dehydratase"/>
    <property type="match status" value="1"/>
</dbReference>
<gene>
    <name evidence="6" type="primary">nnrD</name>
    <name evidence="9" type="ORF">QEJ78_04810</name>
    <name evidence="8" type="ORF">SAMN02983011_00981</name>
</gene>
<evidence type="ECO:0000256" key="1">
    <source>
        <dbReference type="ARBA" id="ARBA00022741"/>
    </source>
</evidence>
<reference evidence="8 10" key="1">
    <citation type="submission" date="2016-10" db="EMBL/GenBank/DDBJ databases">
        <authorList>
            <person name="Varghese N."/>
            <person name="Submissions S."/>
        </authorList>
    </citation>
    <scope>NUCLEOTIDE SEQUENCE [LARGE SCALE GENOMIC DNA]</scope>
    <source>
        <strain evidence="8 10">ATCC 43761</strain>
    </source>
</reference>
<dbReference type="NCBIfam" id="TIGR00196">
    <property type="entry name" value="yjeF_cterm"/>
    <property type="match status" value="1"/>
</dbReference>
<feature type="binding site" evidence="6">
    <location>
        <position position="221"/>
    </location>
    <ligand>
        <name>(6S)-NADPHX</name>
        <dbReference type="ChEBI" id="CHEBI:64076"/>
    </ligand>
</feature>
<accession>A0AAX3UGD0</accession>
<comment type="cofactor">
    <cofactor evidence="6">
        <name>Mg(2+)</name>
        <dbReference type="ChEBI" id="CHEBI:18420"/>
    </cofactor>
</comment>
<reference evidence="9" key="2">
    <citation type="journal article" date="2022" name="Food Funct.">
        <title>Lactobacillus kefiranofaciens ZW18 from Kefir enhances the anti-tumor effect of anti-programmed cell death 1 (PD-1) immunotherapy by modulating the gut microbiota.</title>
        <authorList>
            <person name="Zhao J."/>
            <person name="Wang Y."/>
            <person name="Wang J."/>
            <person name="Lv M."/>
            <person name="Zhou C."/>
            <person name="Jia L."/>
            <person name="Geng W."/>
        </authorList>
    </citation>
    <scope>NUCLEOTIDE SEQUENCE</scope>
    <source>
        <strain evidence="9">ZW18</strain>
    </source>
</reference>
<dbReference type="GO" id="GO:0005524">
    <property type="term" value="F:ATP binding"/>
    <property type="evidence" value="ECO:0007669"/>
    <property type="project" value="UniProtKB-KW"/>
</dbReference>
<organism evidence="9 11">
    <name type="scientific">Lactobacillus kefiranofaciens</name>
    <dbReference type="NCBI Taxonomy" id="267818"/>
    <lineage>
        <taxon>Bacteria</taxon>
        <taxon>Bacillati</taxon>
        <taxon>Bacillota</taxon>
        <taxon>Bacilli</taxon>
        <taxon>Lactobacillales</taxon>
        <taxon>Lactobacillaceae</taxon>
        <taxon>Lactobacillus</taxon>
    </lineage>
</organism>
<dbReference type="GO" id="GO:0052856">
    <property type="term" value="F:NAD(P)HX epimerase activity"/>
    <property type="evidence" value="ECO:0007669"/>
    <property type="project" value="TreeGrafter"/>
</dbReference>
<dbReference type="GO" id="GO:0016301">
    <property type="term" value="F:kinase activity"/>
    <property type="evidence" value="ECO:0007669"/>
    <property type="project" value="UniProtKB-KW"/>
</dbReference>
<dbReference type="PANTHER" id="PTHR12592">
    <property type="entry name" value="ATP-DEPENDENT (S)-NAD(P)H-HYDRATE DEHYDRATASE FAMILY MEMBER"/>
    <property type="match status" value="1"/>
</dbReference>
<dbReference type="PANTHER" id="PTHR12592:SF0">
    <property type="entry name" value="ATP-DEPENDENT (S)-NAD(P)H-HYDRATE DEHYDRATASE"/>
    <property type="match status" value="1"/>
</dbReference>
<dbReference type="Gene3D" id="3.40.1190.20">
    <property type="match status" value="1"/>
</dbReference>
<keyword evidence="8" id="KW-0808">Transferase</keyword>
<keyword evidence="5 6" id="KW-0456">Lyase</keyword>
<dbReference type="Proteomes" id="UP001242513">
    <property type="component" value="Chromosome"/>
</dbReference>
<dbReference type="GO" id="GO:0052855">
    <property type="term" value="F:ADP-dependent NAD(P)H-hydrate dehydratase activity"/>
    <property type="evidence" value="ECO:0007669"/>
    <property type="project" value="UniProtKB-UniRule"/>
</dbReference>
<dbReference type="RefSeq" id="WP_013853689.1">
    <property type="nucleotide sequence ID" value="NZ_CP061341.1"/>
</dbReference>
<dbReference type="AlphaFoldDB" id="A0AAX3UGD0"/>
<dbReference type="EMBL" id="FMXC01000008">
    <property type="protein sequence ID" value="SDA50500.1"/>
    <property type="molecule type" value="Genomic_DNA"/>
</dbReference>
<dbReference type="PROSITE" id="PS01050">
    <property type="entry name" value="YJEF_C_2"/>
    <property type="match status" value="1"/>
</dbReference>
<evidence type="ECO:0000256" key="6">
    <source>
        <dbReference type="HAMAP-Rule" id="MF_01965"/>
    </source>
</evidence>
<protein>
    <recommendedName>
        <fullName evidence="6">ADP-dependent (S)-NAD(P)H-hydrate dehydratase</fullName>
        <ecNumber evidence="6">4.2.1.136</ecNumber>
    </recommendedName>
    <alternativeName>
        <fullName evidence="6">ADP-dependent NAD(P)HX dehydratase</fullName>
    </alternativeName>
</protein>
<dbReference type="GO" id="GO:0110051">
    <property type="term" value="P:metabolite repair"/>
    <property type="evidence" value="ECO:0007669"/>
    <property type="project" value="TreeGrafter"/>
</dbReference>
<evidence type="ECO:0000256" key="4">
    <source>
        <dbReference type="ARBA" id="ARBA00023027"/>
    </source>
</evidence>
<feature type="binding site" evidence="6">
    <location>
        <position position="153"/>
    </location>
    <ligand>
        <name>(6S)-NADPHX</name>
        <dbReference type="ChEBI" id="CHEBI:64076"/>
    </ligand>
</feature>
<feature type="binding site" evidence="6">
    <location>
        <position position="40"/>
    </location>
    <ligand>
        <name>(6S)-NADPHX</name>
        <dbReference type="ChEBI" id="CHEBI:64076"/>
    </ligand>
</feature>
<keyword evidence="10" id="KW-1185">Reference proteome</keyword>
<dbReference type="Pfam" id="PF01256">
    <property type="entry name" value="Carb_kinase"/>
    <property type="match status" value="1"/>
</dbReference>
<dbReference type="CDD" id="cd01171">
    <property type="entry name" value="YXKO-related"/>
    <property type="match status" value="1"/>
</dbReference>
<evidence type="ECO:0000313" key="11">
    <source>
        <dbReference type="Proteomes" id="UP001242513"/>
    </source>
</evidence>
<keyword evidence="2 6" id="KW-0067">ATP-binding</keyword>
<feature type="binding site" evidence="6">
    <location>
        <begin position="191"/>
        <end position="195"/>
    </location>
    <ligand>
        <name>AMP</name>
        <dbReference type="ChEBI" id="CHEBI:456215"/>
    </ligand>
</feature>
<comment type="catalytic activity">
    <reaction evidence="6">
        <text>(6S)-NADPHX + ADP = AMP + phosphate + NADPH + H(+)</text>
        <dbReference type="Rhea" id="RHEA:32235"/>
        <dbReference type="ChEBI" id="CHEBI:15378"/>
        <dbReference type="ChEBI" id="CHEBI:43474"/>
        <dbReference type="ChEBI" id="CHEBI:57783"/>
        <dbReference type="ChEBI" id="CHEBI:64076"/>
        <dbReference type="ChEBI" id="CHEBI:456215"/>
        <dbReference type="ChEBI" id="CHEBI:456216"/>
        <dbReference type="EC" id="4.2.1.136"/>
    </reaction>
</comment>
<dbReference type="InterPro" id="IPR000631">
    <property type="entry name" value="CARKD"/>
</dbReference>
<evidence type="ECO:0000256" key="5">
    <source>
        <dbReference type="ARBA" id="ARBA00023239"/>
    </source>
</evidence>
<comment type="function">
    <text evidence="6">Catalyzes the dehydration of the S-form of NAD(P)HX at the expense of ADP, which is converted to AMP. Together with NAD(P)HX epimerase, which catalyzes the epimerization of the S- and R-forms, the enzyme allows the repair of both epimers of NAD(P)HX, a damaged form of NAD(P)H that is a result of enzymatic or heat-dependent hydration.</text>
</comment>
<dbReference type="InterPro" id="IPR017953">
    <property type="entry name" value="Carbohydrate_kinase_pred_CS"/>
</dbReference>